<evidence type="ECO:0000313" key="2">
    <source>
        <dbReference type="EMBL" id="MEE6148042.1"/>
    </source>
</evidence>
<dbReference type="RefSeq" id="WP_330958807.1">
    <property type="nucleotide sequence ID" value="NZ_JAZGJQ010000012.1"/>
</dbReference>
<sequence>MERWSGTLKSECLRNEEYETPAQLEDIIRRFVDEYNSRRPHQSLGYATPSSWYFSGIAEAA</sequence>
<evidence type="ECO:0000313" key="3">
    <source>
        <dbReference type="Proteomes" id="UP001332931"/>
    </source>
</evidence>
<proteinExistence type="predicted"/>
<dbReference type="InterPro" id="IPR001584">
    <property type="entry name" value="Integrase_cat-core"/>
</dbReference>
<keyword evidence="3" id="KW-1185">Reference proteome</keyword>
<dbReference type="Proteomes" id="UP001332931">
    <property type="component" value="Unassembled WGS sequence"/>
</dbReference>
<dbReference type="SUPFAM" id="SSF53098">
    <property type="entry name" value="Ribonuclease H-like"/>
    <property type="match status" value="1"/>
</dbReference>
<gene>
    <name evidence="2" type="ORF">VXJ25_08620</name>
</gene>
<dbReference type="EMBL" id="JAZGJQ010000012">
    <property type="protein sequence ID" value="MEE6148042.1"/>
    <property type="molecule type" value="Genomic_DNA"/>
</dbReference>
<evidence type="ECO:0000259" key="1">
    <source>
        <dbReference type="Pfam" id="PF13683"/>
    </source>
</evidence>
<accession>A0ABU7RBQ5</accession>
<feature type="domain" description="Integrase catalytic" evidence="1">
    <location>
        <begin position="1"/>
        <end position="49"/>
    </location>
</feature>
<protein>
    <submittedName>
        <fullName evidence="2">Integrase core domain-containing protein</fullName>
    </submittedName>
</protein>
<comment type="caution">
    <text evidence="2">The sequence shown here is derived from an EMBL/GenBank/DDBJ whole genome shotgun (WGS) entry which is preliminary data.</text>
</comment>
<dbReference type="InterPro" id="IPR012337">
    <property type="entry name" value="RNaseH-like_sf"/>
</dbReference>
<organism evidence="2 3">
    <name type="scientific">Olsenella absiana</name>
    <dbReference type="NCBI Taxonomy" id="3115222"/>
    <lineage>
        <taxon>Bacteria</taxon>
        <taxon>Bacillati</taxon>
        <taxon>Actinomycetota</taxon>
        <taxon>Coriobacteriia</taxon>
        <taxon>Coriobacteriales</taxon>
        <taxon>Atopobiaceae</taxon>
        <taxon>Olsenella</taxon>
    </lineage>
</organism>
<name>A0ABU7RBQ5_9ACTN</name>
<dbReference type="Pfam" id="PF13683">
    <property type="entry name" value="rve_3"/>
    <property type="match status" value="1"/>
</dbReference>
<reference evidence="2 3" key="1">
    <citation type="submission" date="2024-01" db="EMBL/GenBank/DDBJ databases">
        <title>Description of Olsenella sp. nov., isolated from pig feces.</title>
        <authorList>
            <person name="Chang Y.-H."/>
        </authorList>
    </citation>
    <scope>NUCLEOTIDE SEQUENCE [LARGE SCALE GENOMIC DNA]</scope>
    <source>
        <strain evidence="2 3">YH-ols2223</strain>
    </source>
</reference>